<gene>
    <name evidence="1" type="ORF">N7509_004082</name>
</gene>
<proteinExistence type="predicted"/>
<dbReference type="InterPro" id="IPR052356">
    <property type="entry name" value="Thiol_S-MT"/>
</dbReference>
<dbReference type="InterPro" id="IPR029063">
    <property type="entry name" value="SAM-dependent_MTases_sf"/>
</dbReference>
<dbReference type="Gene3D" id="3.40.50.150">
    <property type="entry name" value="Vaccinia Virus protein VP39"/>
    <property type="match status" value="1"/>
</dbReference>
<organism evidence="1 2">
    <name type="scientific">Penicillium cosmopolitanum</name>
    <dbReference type="NCBI Taxonomy" id="1131564"/>
    <lineage>
        <taxon>Eukaryota</taxon>
        <taxon>Fungi</taxon>
        <taxon>Dikarya</taxon>
        <taxon>Ascomycota</taxon>
        <taxon>Pezizomycotina</taxon>
        <taxon>Eurotiomycetes</taxon>
        <taxon>Eurotiomycetidae</taxon>
        <taxon>Eurotiales</taxon>
        <taxon>Aspergillaceae</taxon>
        <taxon>Penicillium</taxon>
    </lineage>
</organism>
<name>A0A9W9W6I5_9EURO</name>
<dbReference type="Proteomes" id="UP001147747">
    <property type="component" value="Unassembled WGS sequence"/>
</dbReference>
<dbReference type="PANTHER" id="PTHR45036:SF1">
    <property type="entry name" value="METHYLTRANSFERASE LIKE 7A"/>
    <property type="match status" value="1"/>
</dbReference>
<reference evidence="1" key="2">
    <citation type="journal article" date="2023" name="IMA Fungus">
        <title>Comparative genomic study of the Penicillium genus elucidates a diverse pangenome and 15 lateral gene transfer events.</title>
        <authorList>
            <person name="Petersen C."/>
            <person name="Sorensen T."/>
            <person name="Nielsen M.R."/>
            <person name="Sondergaard T.E."/>
            <person name="Sorensen J.L."/>
            <person name="Fitzpatrick D.A."/>
            <person name="Frisvad J.C."/>
            <person name="Nielsen K.L."/>
        </authorList>
    </citation>
    <scope>NUCLEOTIDE SEQUENCE</scope>
    <source>
        <strain evidence="1">IBT 29677</strain>
    </source>
</reference>
<keyword evidence="2" id="KW-1185">Reference proteome</keyword>
<dbReference type="OrthoDB" id="540004at2759"/>
<dbReference type="GeneID" id="81367699"/>
<comment type="caution">
    <text evidence="1">The sequence shown here is derived from an EMBL/GenBank/DDBJ whole genome shotgun (WGS) entry which is preliminary data.</text>
</comment>
<dbReference type="RefSeq" id="XP_056491453.1">
    <property type="nucleotide sequence ID" value="XM_056628719.1"/>
</dbReference>
<dbReference type="EMBL" id="JAPZBU010000005">
    <property type="protein sequence ID" value="KAJ5404211.1"/>
    <property type="molecule type" value="Genomic_DNA"/>
</dbReference>
<dbReference type="PANTHER" id="PTHR45036">
    <property type="entry name" value="METHYLTRANSFERASE LIKE 7B"/>
    <property type="match status" value="1"/>
</dbReference>
<sequence>MAEPSTKEWIQSLVEPGLLLFWAMSCIIPKPILHRTRQDMADVVTDYVRVNFEAVFKRGQVLAPFLQTSKLRDEAFMSYALRSHQSKWPPKNNRIVRLTRSTATLVEGPPSTPGADSAPTRIQAASDLIPGVLARASGVVLDVGPGTGTHMPLLQSPAIKAIYGAEPCVGLHAELRARVEAEALVDKYRIVPSSVAAADLIPALEKQSLSVSDSGAGVFDTIICVRVLCSVPDMQRTVCELYGLLRPGGQLLVVEHVVNPWRTAKGSVVARVMQAVYGFLGWSWYVGDCCLNRDTETALREAAEADGGWESVELDRWFGRSVLPYVSGVLVKRGGINIVISKASDKTAVKGIMEAEVLVVPAAKSQTDTMPRTSMVLGPRLRYLHYSVHFGTI</sequence>
<accession>A0A9W9W6I5</accession>
<protein>
    <submittedName>
        <fullName evidence="1">Phospholipid methyltransferase</fullName>
    </submittedName>
</protein>
<dbReference type="Pfam" id="PF13489">
    <property type="entry name" value="Methyltransf_23"/>
    <property type="match status" value="1"/>
</dbReference>
<dbReference type="AlphaFoldDB" id="A0A9W9W6I5"/>
<dbReference type="GO" id="GO:0032259">
    <property type="term" value="P:methylation"/>
    <property type="evidence" value="ECO:0007669"/>
    <property type="project" value="UniProtKB-KW"/>
</dbReference>
<dbReference type="GO" id="GO:0008168">
    <property type="term" value="F:methyltransferase activity"/>
    <property type="evidence" value="ECO:0007669"/>
    <property type="project" value="UniProtKB-KW"/>
</dbReference>
<dbReference type="CDD" id="cd02440">
    <property type="entry name" value="AdoMet_MTases"/>
    <property type="match status" value="1"/>
</dbReference>
<keyword evidence="1" id="KW-0489">Methyltransferase</keyword>
<evidence type="ECO:0000313" key="2">
    <source>
        <dbReference type="Proteomes" id="UP001147747"/>
    </source>
</evidence>
<dbReference type="SUPFAM" id="SSF53335">
    <property type="entry name" value="S-adenosyl-L-methionine-dependent methyltransferases"/>
    <property type="match status" value="1"/>
</dbReference>
<keyword evidence="1" id="KW-0808">Transferase</keyword>
<reference evidence="1" key="1">
    <citation type="submission" date="2022-12" db="EMBL/GenBank/DDBJ databases">
        <authorList>
            <person name="Petersen C."/>
        </authorList>
    </citation>
    <scope>NUCLEOTIDE SEQUENCE</scope>
    <source>
        <strain evidence="1">IBT 29677</strain>
    </source>
</reference>
<dbReference type="PROSITE" id="PS51257">
    <property type="entry name" value="PROKAR_LIPOPROTEIN"/>
    <property type="match status" value="1"/>
</dbReference>
<evidence type="ECO:0000313" key="1">
    <source>
        <dbReference type="EMBL" id="KAJ5404211.1"/>
    </source>
</evidence>